<comment type="similarity">
    <text evidence="2 4">Belongs to the glucose-6-phosphate 1-epimerase family.</text>
</comment>
<dbReference type="Proteomes" id="UP000523161">
    <property type="component" value="Unassembled WGS sequence"/>
</dbReference>
<protein>
    <recommendedName>
        <fullName evidence="4">Putative glucose-6-phosphate 1-epimerase</fullName>
        <ecNumber evidence="4">5.1.3.15</ecNumber>
    </recommendedName>
</protein>
<comment type="catalytic activity">
    <reaction evidence="1">
        <text>alpha-D-glucose 6-phosphate = beta-D-glucose 6-phosphate</text>
        <dbReference type="Rhea" id="RHEA:16249"/>
        <dbReference type="ChEBI" id="CHEBI:58225"/>
        <dbReference type="ChEBI" id="CHEBI:58247"/>
        <dbReference type="EC" id="5.1.3.15"/>
    </reaction>
</comment>
<sequence length="280" mass="30381">MQQTAISSQTGFAHLTDLPCIKLQYGTASAVISLYGAQLLSYQPAPGKELLWLSPKAQWHNQAAIRGGVPVCWPWFGPAGAVFNPTQEALPNHGLVRNRLWQLIQQHTGATAASVTLMTELDKLPYYSGSVKLQLCLTLTDSLSIALSCSSPIPQQAALHSYFATADIAKVAVRPLPHSYYDKVSDSMQQNSSKVAQITSETDRIYPDSAAQLRVDSDNLQLALTQSGHDATVVWNPWQAKSEAIADLAADSYRQFICVETARLDSAGKALALSQQIKAL</sequence>
<evidence type="ECO:0000256" key="1">
    <source>
        <dbReference type="ARBA" id="ARBA00001096"/>
    </source>
</evidence>
<evidence type="ECO:0000256" key="3">
    <source>
        <dbReference type="ARBA" id="ARBA00023235"/>
    </source>
</evidence>
<dbReference type="Gene3D" id="2.70.98.10">
    <property type="match status" value="1"/>
</dbReference>
<dbReference type="CDD" id="cd09020">
    <property type="entry name" value="D-hex-6-P-epi_like"/>
    <property type="match status" value="1"/>
</dbReference>
<reference evidence="6 7" key="1">
    <citation type="submission" date="2020-06" db="EMBL/GenBank/DDBJ databases">
        <title>Rheinheimera sp. nov., a marine bacterium isolated from coastal.</title>
        <authorList>
            <person name="Yu Q."/>
            <person name="Qi Y."/>
            <person name="Pu J."/>
        </authorList>
    </citation>
    <scope>NUCLEOTIDE SEQUENCE [LARGE SCALE GENOMIC DNA]</scope>
    <source>
        <strain evidence="6 7">YQF-2</strain>
    </source>
</reference>
<dbReference type="InterPro" id="IPR014718">
    <property type="entry name" value="GH-type_carb-bd"/>
</dbReference>
<evidence type="ECO:0000256" key="2">
    <source>
        <dbReference type="ARBA" id="ARBA00005866"/>
    </source>
</evidence>
<dbReference type="GO" id="GO:0030246">
    <property type="term" value="F:carbohydrate binding"/>
    <property type="evidence" value="ECO:0007669"/>
    <property type="project" value="UniProtKB-UniRule"/>
</dbReference>
<organism evidence="6 7">
    <name type="scientific">Rheinheimera lutimaris</name>
    <dbReference type="NCBI Taxonomy" id="2740584"/>
    <lineage>
        <taxon>Bacteria</taxon>
        <taxon>Pseudomonadati</taxon>
        <taxon>Pseudomonadota</taxon>
        <taxon>Gammaproteobacteria</taxon>
        <taxon>Chromatiales</taxon>
        <taxon>Chromatiaceae</taxon>
        <taxon>Rheinheimera</taxon>
    </lineage>
</organism>
<name>A0A7Y5AQ62_9GAMM</name>
<dbReference type="InterPro" id="IPR011013">
    <property type="entry name" value="Gal_mutarotase_sf_dom"/>
</dbReference>
<dbReference type="InterPro" id="IPR025532">
    <property type="entry name" value="G6P_1-epimerase"/>
</dbReference>
<dbReference type="GO" id="GO:0047938">
    <property type="term" value="F:glucose-6-phosphate 1-epimerase activity"/>
    <property type="evidence" value="ECO:0007669"/>
    <property type="project" value="UniProtKB-UniRule"/>
</dbReference>
<dbReference type="PANTHER" id="PTHR11122:SF13">
    <property type="entry name" value="GLUCOSE-6-PHOSPHATE 1-EPIMERASE"/>
    <property type="match status" value="1"/>
</dbReference>
<evidence type="ECO:0000256" key="4">
    <source>
        <dbReference type="PIRNR" id="PIRNR016020"/>
    </source>
</evidence>
<dbReference type="SUPFAM" id="SSF74650">
    <property type="entry name" value="Galactose mutarotase-like"/>
    <property type="match status" value="1"/>
</dbReference>
<dbReference type="InterPro" id="IPR008183">
    <property type="entry name" value="Aldose_1/G6P_1-epimerase"/>
</dbReference>
<dbReference type="EC" id="5.1.3.15" evidence="4"/>
<dbReference type="Pfam" id="PF01263">
    <property type="entry name" value="Aldose_epim"/>
    <property type="match status" value="1"/>
</dbReference>
<dbReference type="EMBL" id="JABSOD010000006">
    <property type="protein sequence ID" value="NRQ42503.1"/>
    <property type="molecule type" value="Genomic_DNA"/>
</dbReference>
<feature type="active site" evidence="5">
    <location>
        <position position="260"/>
    </location>
</feature>
<dbReference type="RefSeq" id="WP_173500746.1">
    <property type="nucleotide sequence ID" value="NZ_JABSOD010000006.1"/>
</dbReference>
<evidence type="ECO:0000313" key="7">
    <source>
        <dbReference type="Proteomes" id="UP000523161"/>
    </source>
</evidence>
<dbReference type="PIRSF" id="PIRSF016020">
    <property type="entry name" value="PHexose_mutarotase"/>
    <property type="match status" value="1"/>
</dbReference>
<feature type="active site" evidence="5">
    <location>
        <position position="160"/>
    </location>
</feature>
<evidence type="ECO:0000313" key="6">
    <source>
        <dbReference type="EMBL" id="NRQ42503.1"/>
    </source>
</evidence>
<dbReference type="GO" id="GO:0005975">
    <property type="term" value="P:carbohydrate metabolic process"/>
    <property type="evidence" value="ECO:0007669"/>
    <property type="project" value="InterPro"/>
</dbReference>
<proteinExistence type="inferred from homology"/>
<dbReference type="AlphaFoldDB" id="A0A7Y5AQ62"/>
<comment type="caution">
    <text evidence="6">The sequence shown here is derived from an EMBL/GenBank/DDBJ whole genome shotgun (WGS) entry which is preliminary data.</text>
</comment>
<dbReference type="PANTHER" id="PTHR11122">
    <property type="entry name" value="APOSPORY-ASSOCIATED PROTEIN C-RELATED"/>
    <property type="match status" value="1"/>
</dbReference>
<evidence type="ECO:0000256" key="5">
    <source>
        <dbReference type="PIRSR" id="PIRSR016020-1"/>
    </source>
</evidence>
<keyword evidence="3 4" id="KW-0413">Isomerase</keyword>
<gene>
    <name evidence="6" type="ORF">HRH59_07940</name>
</gene>
<keyword evidence="7" id="KW-1185">Reference proteome</keyword>
<accession>A0A7Y5AQ62</accession>